<dbReference type="GO" id="GO:0006465">
    <property type="term" value="P:signal peptide processing"/>
    <property type="evidence" value="ECO:0007669"/>
    <property type="project" value="InterPro"/>
</dbReference>
<dbReference type="InterPro" id="IPR047217">
    <property type="entry name" value="S49_SppA_67K_type_N"/>
</dbReference>
<evidence type="ECO:0000256" key="7">
    <source>
        <dbReference type="PIRSR" id="PIRSR001217-1"/>
    </source>
</evidence>
<keyword evidence="4" id="KW-0378">Hydrolase</keyword>
<gene>
    <name evidence="9" type="primary">sppA</name>
    <name evidence="9" type="ORF">J3U87_10835</name>
</gene>
<dbReference type="SUPFAM" id="SSF52096">
    <property type="entry name" value="ClpP/crotonase"/>
    <property type="match status" value="2"/>
</dbReference>
<dbReference type="InterPro" id="IPR002142">
    <property type="entry name" value="Peptidase_S49"/>
</dbReference>
<dbReference type="GO" id="GO:0016020">
    <property type="term" value="C:membrane"/>
    <property type="evidence" value="ECO:0007669"/>
    <property type="project" value="UniProtKB-SubCell"/>
</dbReference>
<proteinExistence type="inferred from homology"/>
<protein>
    <submittedName>
        <fullName evidence="9">Signal peptide peptidase SppA</fullName>
    </submittedName>
</protein>
<keyword evidence="3" id="KW-0645">Protease</keyword>
<dbReference type="EMBL" id="CP071793">
    <property type="protein sequence ID" value="QTD52952.1"/>
    <property type="molecule type" value="Genomic_DNA"/>
</dbReference>
<dbReference type="InterPro" id="IPR029045">
    <property type="entry name" value="ClpP/crotonase-like_dom_sf"/>
</dbReference>
<evidence type="ECO:0000256" key="5">
    <source>
        <dbReference type="ARBA" id="ARBA00022825"/>
    </source>
</evidence>
<dbReference type="InterPro" id="IPR047272">
    <property type="entry name" value="S49_SppA_C"/>
</dbReference>
<feature type="active site" description="Nucleophile" evidence="7">
    <location>
        <position position="379"/>
    </location>
</feature>
<comment type="subcellular location">
    <subcellularLocation>
        <location evidence="1">Membrane</location>
    </subcellularLocation>
</comment>
<accession>A0A8A4TVC6</accession>
<dbReference type="Pfam" id="PF01343">
    <property type="entry name" value="Peptidase_S49"/>
    <property type="match status" value="2"/>
</dbReference>
<evidence type="ECO:0000256" key="1">
    <source>
        <dbReference type="ARBA" id="ARBA00004370"/>
    </source>
</evidence>
<reference evidence="9" key="1">
    <citation type="submission" date="2021-03" db="EMBL/GenBank/DDBJ databases">
        <title>Acanthopleuribacteraceae sp. M133.</title>
        <authorList>
            <person name="Wang G."/>
        </authorList>
    </citation>
    <scope>NUCLEOTIDE SEQUENCE</scope>
    <source>
        <strain evidence="9">M133</strain>
    </source>
</reference>
<keyword evidence="6" id="KW-0472">Membrane</keyword>
<dbReference type="CDD" id="cd07023">
    <property type="entry name" value="S49_Sppa_N_C"/>
    <property type="match status" value="1"/>
</dbReference>
<dbReference type="GO" id="GO:0008236">
    <property type="term" value="F:serine-type peptidase activity"/>
    <property type="evidence" value="ECO:0007669"/>
    <property type="project" value="UniProtKB-KW"/>
</dbReference>
<evidence type="ECO:0000313" key="10">
    <source>
        <dbReference type="Proteomes" id="UP000663929"/>
    </source>
</evidence>
<keyword evidence="10" id="KW-1185">Reference proteome</keyword>
<organism evidence="9 10">
    <name type="scientific">Sulfidibacter corallicola</name>
    <dbReference type="NCBI Taxonomy" id="2818388"/>
    <lineage>
        <taxon>Bacteria</taxon>
        <taxon>Pseudomonadati</taxon>
        <taxon>Acidobacteriota</taxon>
        <taxon>Holophagae</taxon>
        <taxon>Acanthopleuribacterales</taxon>
        <taxon>Acanthopleuribacteraceae</taxon>
        <taxon>Sulfidibacter</taxon>
    </lineage>
</organism>
<dbReference type="Proteomes" id="UP000663929">
    <property type="component" value="Chromosome"/>
</dbReference>
<feature type="domain" description="Peptidase S49" evidence="8">
    <location>
        <begin position="365"/>
        <end position="513"/>
    </location>
</feature>
<name>A0A8A4TVC6_SULCO</name>
<dbReference type="PANTHER" id="PTHR33209:SF1">
    <property type="entry name" value="PEPTIDASE S49 DOMAIN-CONTAINING PROTEIN"/>
    <property type="match status" value="1"/>
</dbReference>
<dbReference type="KEGG" id="scor:J3U87_10835"/>
<sequence>MPLLLAGTFLILLMVIGGASILLLTFPGKKPVKVKANTVLRLNVGGLIPEYEPPSPFQAFMEKQPVHFHALVRGIERAASDPKVEGILLQLGPSNLGWAQAEEMRDVLAAFRAKGKWIVAFGELWQEREYYLASAADEIYMVPEGVLLLDGFMSRTSFYAELLEKFGVRVHVEAFGEYKSFADAYRRTEMSEANRVAMTALLEGLESTFLDAVHDGRGIEVEDLRGMINTGIFDPTTGVSEGLLDGLRYQDEVEAGLAEKLGLNDDARPHFVSAGSYALSNGVLGFGGGPSIAVIYARGSIQSGSQRKGFFGDDVVASADFIRQLEAARENDNVKAIVLRVDSPGGSHLASDVMWREIQRTRTEFKKPVIASMGTVAASGGYYMAMACDEIVAQPTTITGSIGVVTMRVDFQQLYEKILVNVEVLKTADSADFFDPHRPLTEAEIEGFRTRTRQAYESFVQKAADSRKQMFDTLEPNARGRVWLGRDAQERQLVDHLGGLDRAVEIAADKAGLDSYAVINYPLQDDYWSFLQGQGVQTRAQVFRDILPREVRLVWDLFAGKTDGQWQTLALMPFQVDIQ</sequence>
<comment type="similarity">
    <text evidence="2">Belongs to the peptidase S49 family.</text>
</comment>
<evidence type="ECO:0000256" key="2">
    <source>
        <dbReference type="ARBA" id="ARBA00008683"/>
    </source>
</evidence>
<dbReference type="RefSeq" id="WP_237383051.1">
    <property type="nucleotide sequence ID" value="NZ_CP071793.1"/>
</dbReference>
<dbReference type="Gene3D" id="3.90.226.10">
    <property type="entry name" value="2-enoyl-CoA Hydratase, Chain A, domain 1"/>
    <property type="match status" value="3"/>
</dbReference>
<feature type="active site" description="Proton donor/acceptor" evidence="7">
    <location>
        <position position="179"/>
    </location>
</feature>
<evidence type="ECO:0000259" key="8">
    <source>
        <dbReference type="Pfam" id="PF01343"/>
    </source>
</evidence>
<dbReference type="PIRSF" id="PIRSF001217">
    <property type="entry name" value="Protease_4_SppA"/>
    <property type="match status" value="1"/>
</dbReference>
<evidence type="ECO:0000313" key="9">
    <source>
        <dbReference type="EMBL" id="QTD52952.1"/>
    </source>
</evidence>
<dbReference type="Gene3D" id="6.20.330.10">
    <property type="match status" value="1"/>
</dbReference>
<feature type="domain" description="Peptidase S49" evidence="8">
    <location>
        <begin position="111"/>
        <end position="262"/>
    </location>
</feature>
<dbReference type="AlphaFoldDB" id="A0A8A4TVC6"/>
<dbReference type="InterPro" id="IPR004635">
    <property type="entry name" value="Pept_S49_SppA"/>
</dbReference>
<dbReference type="NCBIfam" id="TIGR00705">
    <property type="entry name" value="SppA_67K"/>
    <property type="match status" value="1"/>
</dbReference>
<keyword evidence="5" id="KW-0720">Serine protease</keyword>
<evidence type="ECO:0000256" key="3">
    <source>
        <dbReference type="ARBA" id="ARBA00022670"/>
    </source>
</evidence>
<dbReference type="NCBIfam" id="TIGR00706">
    <property type="entry name" value="SppA_dom"/>
    <property type="match status" value="1"/>
</dbReference>
<dbReference type="InterPro" id="IPR004634">
    <property type="entry name" value="Pept_S49_pIV"/>
</dbReference>
<evidence type="ECO:0000256" key="4">
    <source>
        <dbReference type="ARBA" id="ARBA00022801"/>
    </source>
</evidence>
<dbReference type="CDD" id="cd07018">
    <property type="entry name" value="S49_SppA_67K_type"/>
    <property type="match status" value="1"/>
</dbReference>
<dbReference type="PANTHER" id="PTHR33209">
    <property type="entry name" value="PROTEASE 4"/>
    <property type="match status" value="1"/>
</dbReference>
<evidence type="ECO:0000256" key="6">
    <source>
        <dbReference type="ARBA" id="ARBA00023136"/>
    </source>
</evidence>